<dbReference type="InParanoid" id="K1Q469"/>
<dbReference type="EMBL" id="JH823220">
    <property type="protein sequence ID" value="EKC28658.1"/>
    <property type="molecule type" value="Genomic_DNA"/>
</dbReference>
<sequence>MDASGDVHIHMAHSGLSSDMSVTKDLSSVAYEDAECDSIHRNSVTYHARVEQLLRPQFEKPSVSRLVTAPDLVAPKFRCNEISEDTRRDGIWVIRAVFASWRSRSGWTC</sequence>
<accession>K1Q469</accession>
<proteinExistence type="predicted"/>
<protein>
    <submittedName>
        <fullName evidence="1">Uncharacterized protein</fullName>
    </submittedName>
</protein>
<dbReference type="AlphaFoldDB" id="K1Q469"/>
<gene>
    <name evidence="1" type="ORF">CGI_10025178</name>
</gene>
<reference evidence="1" key="1">
    <citation type="journal article" date="2012" name="Nature">
        <title>The oyster genome reveals stress adaptation and complexity of shell formation.</title>
        <authorList>
            <person name="Zhang G."/>
            <person name="Fang X."/>
            <person name="Guo X."/>
            <person name="Li L."/>
            <person name="Luo R."/>
            <person name="Xu F."/>
            <person name="Yang P."/>
            <person name="Zhang L."/>
            <person name="Wang X."/>
            <person name="Qi H."/>
            <person name="Xiong Z."/>
            <person name="Que H."/>
            <person name="Xie Y."/>
            <person name="Holland P.W."/>
            <person name="Paps J."/>
            <person name="Zhu Y."/>
            <person name="Wu F."/>
            <person name="Chen Y."/>
            <person name="Wang J."/>
            <person name="Peng C."/>
            <person name="Meng J."/>
            <person name="Yang L."/>
            <person name="Liu J."/>
            <person name="Wen B."/>
            <person name="Zhang N."/>
            <person name="Huang Z."/>
            <person name="Zhu Q."/>
            <person name="Feng Y."/>
            <person name="Mount A."/>
            <person name="Hedgecock D."/>
            <person name="Xu Z."/>
            <person name="Liu Y."/>
            <person name="Domazet-Loso T."/>
            <person name="Du Y."/>
            <person name="Sun X."/>
            <person name="Zhang S."/>
            <person name="Liu B."/>
            <person name="Cheng P."/>
            <person name="Jiang X."/>
            <person name="Li J."/>
            <person name="Fan D."/>
            <person name="Wang W."/>
            <person name="Fu W."/>
            <person name="Wang T."/>
            <person name="Wang B."/>
            <person name="Zhang J."/>
            <person name="Peng Z."/>
            <person name="Li Y."/>
            <person name="Li N."/>
            <person name="Wang J."/>
            <person name="Chen M."/>
            <person name="He Y."/>
            <person name="Tan F."/>
            <person name="Song X."/>
            <person name="Zheng Q."/>
            <person name="Huang R."/>
            <person name="Yang H."/>
            <person name="Du X."/>
            <person name="Chen L."/>
            <person name="Yang M."/>
            <person name="Gaffney P.M."/>
            <person name="Wang S."/>
            <person name="Luo L."/>
            <person name="She Z."/>
            <person name="Ming Y."/>
            <person name="Huang W."/>
            <person name="Zhang S."/>
            <person name="Huang B."/>
            <person name="Zhang Y."/>
            <person name="Qu T."/>
            <person name="Ni P."/>
            <person name="Miao G."/>
            <person name="Wang J."/>
            <person name="Wang Q."/>
            <person name="Steinberg C.E."/>
            <person name="Wang H."/>
            <person name="Li N."/>
            <person name="Qian L."/>
            <person name="Zhang G."/>
            <person name="Li Y."/>
            <person name="Yang H."/>
            <person name="Liu X."/>
            <person name="Wang J."/>
            <person name="Yin Y."/>
            <person name="Wang J."/>
        </authorList>
    </citation>
    <scope>NUCLEOTIDE SEQUENCE [LARGE SCALE GENOMIC DNA]</scope>
    <source>
        <strain evidence="1">05x7-T-G4-1.051#20</strain>
    </source>
</reference>
<name>K1Q469_MAGGI</name>
<evidence type="ECO:0000313" key="1">
    <source>
        <dbReference type="EMBL" id="EKC28658.1"/>
    </source>
</evidence>
<organism evidence="1">
    <name type="scientific">Magallana gigas</name>
    <name type="common">Pacific oyster</name>
    <name type="synonym">Crassostrea gigas</name>
    <dbReference type="NCBI Taxonomy" id="29159"/>
    <lineage>
        <taxon>Eukaryota</taxon>
        <taxon>Metazoa</taxon>
        <taxon>Spiralia</taxon>
        <taxon>Lophotrochozoa</taxon>
        <taxon>Mollusca</taxon>
        <taxon>Bivalvia</taxon>
        <taxon>Autobranchia</taxon>
        <taxon>Pteriomorphia</taxon>
        <taxon>Ostreida</taxon>
        <taxon>Ostreoidea</taxon>
        <taxon>Ostreidae</taxon>
        <taxon>Magallana</taxon>
    </lineage>
</organism>
<dbReference type="HOGENOM" id="CLU_2186459_0_0_1"/>